<organism evidence="9 10">
    <name type="scientific">Plastorhodobacter daqingensis</name>
    <dbReference type="NCBI Taxonomy" id="1387281"/>
    <lineage>
        <taxon>Bacteria</taxon>
        <taxon>Pseudomonadati</taxon>
        <taxon>Pseudomonadota</taxon>
        <taxon>Alphaproteobacteria</taxon>
        <taxon>Rhodobacterales</taxon>
        <taxon>Paracoccaceae</taxon>
        <taxon>Plastorhodobacter</taxon>
    </lineage>
</organism>
<dbReference type="Proteomes" id="UP001596516">
    <property type="component" value="Unassembled WGS sequence"/>
</dbReference>
<feature type="transmembrane region" description="Helical" evidence="8">
    <location>
        <begin position="134"/>
        <end position="154"/>
    </location>
</feature>
<feature type="transmembrane region" description="Helical" evidence="8">
    <location>
        <begin position="42"/>
        <end position="64"/>
    </location>
</feature>
<keyword evidence="10" id="KW-1185">Reference proteome</keyword>
<comment type="caution">
    <text evidence="9">The sequence shown here is derived from an EMBL/GenBank/DDBJ whole genome shotgun (WGS) entry which is preliminary data.</text>
</comment>
<feature type="transmembrane region" description="Helical" evidence="8">
    <location>
        <begin position="289"/>
        <end position="310"/>
    </location>
</feature>
<gene>
    <name evidence="9" type="ORF">ACFQXB_16975</name>
</gene>
<name>A0ABW2URN4_9RHOB</name>
<evidence type="ECO:0000256" key="4">
    <source>
        <dbReference type="ARBA" id="ARBA00022475"/>
    </source>
</evidence>
<dbReference type="RefSeq" id="WP_377406222.1">
    <property type="nucleotide sequence ID" value="NZ_JBHTFQ010000011.1"/>
</dbReference>
<keyword evidence="5 8" id="KW-0812">Transmembrane</keyword>
<accession>A0ABW2URN4</accession>
<evidence type="ECO:0000313" key="9">
    <source>
        <dbReference type="EMBL" id="MFC7705877.1"/>
    </source>
</evidence>
<sequence length="315" mass="33423">MPDKRLIALAVALAAASAFFMFYGLGSGNRGFILGLRSSRLATLLVVAVAIALATMMFQTVSANRILTPSIMGFDALYLLMQTALVFFLGPVGFVALGTEAKFLTETAIMIVAALALFGTLLGRGRIDIHRMILAGVIFGVLFRSLSVFLQRLIDPNAFAVVQGASFARFSAVNGPLLWLAAAVLGLAALVIWRMVPVLDVLALGRATAINLGLRQRLASLGVLTLIAVLVAVSTALVGPVAFFGLLVSALAHALMKTHRHALLLPAAAMIAGLVLVLGQTLFERLLNLQSTLSVIVEFVGGLFFIWLLLKGRVR</sequence>
<feature type="transmembrane region" description="Helical" evidence="8">
    <location>
        <begin position="103"/>
        <end position="122"/>
    </location>
</feature>
<keyword evidence="3" id="KW-0813">Transport</keyword>
<dbReference type="Gene3D" id="1.10.3470.10">
    <property type="entry name" value="ABC transporter involved in vitamin B12 uptake, BtuC"/>
    <property type="match status" value="1"/>
</dbReference>
<comment type="similarity">
    <text evidence="2">Belongs to the binding-protein-dependent transport system permease family. FecCD subfamily.</text>
</comment>
<evidence type="ECO:0000256" key="1">
    <source>
        <dbReference type="ARBA" id="ARBA00004651"/>
    </source>
</evidence>
<evidence type="ECO:0000256" key="3">
    <source>
        <dbReference type="ARBA" id="ARBA00022448"/>
    </source>
</evidence>
<proteinExistence type="inferred from homology"/>
<evidence type="ECO:0000256" key="6">
    <source>
        <dbReference type="ARBA" id="ARBA00022989"/>
    </source>
</evidence>
<feature type="transmembrane region" description="Helical" evidence="8">
    <location>
        <begin position="76"/>
        <end position="97"/>
    </location>
</feature>
<dbReference type="InterPro" id="IPR000522">
    <property type="entry name" value="ABC_transptr_permease_BtuC"/>
</dbReference>
<dbReference type="PANTHER" id="PTHR30472:SF19">
    <property type="entry name" value="PETROBACTIN IMPORT SYSTEM PERMEASE PROTEIN YCLO"/>
    <property type="match status" value="1"/>
</dbReference>
<evidence type="ECO:0000256" key="8">
    <source>
        <dbReference type="SAM" id="Phobius"/>
    </source>
</evidence>
<keyword evidence="4" id="KW-1003">Cell membrane</keyword>
<dbReference type="EMBL" id="JBHTFQ010000011">
    <property type="protein sequence ID" value="MFC7705877.1"/>
    <property type="molecule type" value="Genomic_DNA"/>
</dbReference>
<dbReference type="PANTHER" id="PTHR30472">
    <property type="entry name" value="FERRIC ENTEROBACTIN TRANSPORT SYSTEM PERMEASE PROTEIN"/>
    <property type="match status" value="1"/>
</dbReference>
<dbReference type="SUPFAM" id="SSF81345">
    <property type="entry name" value="ABC transporter involved in vitamin B12 uptake, BtuC"/>
    <property type="match status" value="1"/>
</dbReference>
<evidence type="ECO:0000256" key="2">
    <source>
        <dbReference type="ARBA" id="ARBA00007935"/>
    </source>
</evidence>
<evidence type="ECO:0000313" key="10">
    <source>
        <dbReference type="Proteomes" id="UP001596516"/>
    </source>
</evidence>
<protein>
    <submittedName>
        <fullName evidence="9">Iron chelate uptake ABC transporter family permease subunit</fullName>
    </submittedName>
</protein>
<feature type="transmembrane region" description="Helical" evidence="8">
    <location>
        <begin position="217"/>
        <end position="233"/>
    </location>
</feature>
<evidence type="ECO:0000256" key="7">
    <source>
        <dbReference type="ARBA" id="ARBA00023136"/>
    </source>
</evidence>
<comment type="subcellular location">
    <subcellularLocation>
        <location evidence="1">Cell membrane</location>
        <topology evidence="1">Multi-pass membrane protein</topology>
    </subcellularLocation>
</comment>
<feature type="transmembrane region" description="Helical" evidence="8">
    <location>
        <begin position="177"/>
        <end position="196"/>
    </location>
</feature>
<dbReference type="Pfam" id="PF01032">
    <property type="entry name" value="FecCD"/>
    <property type="match status" value="1"/>
</dbReference>
<keyword evidence="7 8" id="KW-0472">Membrane</keyword>
<reference evidence="10" key="1">
    <citation type="journal article" date="2019" name="Int. J. Syst. Evol. Microbiol.">
        <title>The Global Catalogue of Microorganisms (GCM) 10K type strain sequencing project: providing services to taxonomists for standard genome sequencing and annotation.</title>
        <authorList>
            <consortium name="The Broad Institute Genomics Platform"/>
            <consortium name="The Broad Institute Genome Sequencing Center for Infectious Disease"/>
            <person name="Wu L."/>
            <person name="Ma J."/>
        </authorList>
    </citation>
    <scope>NUCLEOTIDE SEQUENCE [LARGE SCALE GENOMIC DNA]</scope>
    <source>
        <strain evidence="10">CGMCC 1.12750</strain>
    </source>
</reference>
<keyword evidence="6 8" id="KW-1133">Transmembrane helix</keyword>
<feature type="transmembrane region" description="Helical" evidence="8">
    <location>
        <begin position="263"/>
        <end position="283"/>
    </location>
</feature>
<dbReference type="InterPro" id="IPR037294">
    <property type="entry name" value="ABC_BtuC-like"/>
</dbReference>
<evidence type="ECO:0000256" key="5">
    <source>
        <dbReference type="ARBA" id="ARBA00022692"/>
    </source>
</evidence>